<keyword evidence="1" id="KW-0227">DNA damage</keyword>
<dbReference type="STRING" id="1408416.GCA_000702765_00149"/>
<keyword evidence="2" id="KW-0233">DNA recombination</keyword>
<evidence type="ECO:0000313" key="5">
    <source>
        <dbReference type="EMBL" id="VEU82051.1"/>
    </source>
</evidence>
<name>A0A449BHW5_9MOLU</name>
<dbReference type="Gene3D" id="2.40.50.140">
    <property type="entry name" value="Nucleic acid-binding proteins"/>
    <property type="match status" value="1"/>
</dbReference>
<dbReference type="SUPFAM" id="SSF57863">
    <property type="entry name" value="ArfGap/RecO-like zinc finger"/>
    <property type="match status" value="1"/>
</dbReference>
<dbReference type="GO" id="GO:0043590">
    <property type="term" value="C:bacterial nucleoid"/>
    <property type="evidence" value="ECO:0007669"/>
    <property type="project" value="TreeGrafter"/>
</dbReference>
<dbReference type="InterPro" id="IPR003717">
    <property type="entry name" value="RecO"/>
</dbReference>
<dbReference type="RefSeq" id="WP_084145066.1">
    <property type="nucleotide sequence ID" value="NZ_LR215050.1"/>
</dbReference>
<dbReference type="GO" id="GO:0006302">
    <property type="term" value="P:double-strand break repair"/>
    <property type="evidence" value="ECO:0007669"/>
    <property type="project" value="TreeGrafter"/>
</dbReference>
<evidence type="ECO:0000256" key="1">
    <source>
        <dbReference type="ARBA" id="ARBA00022763"/>
    </source>
</evidence>
<keyword evidence="6" id="KW-1185">Reference proteome</keyword>
<organism evidence="5 6">
    <name type="scientific">Acholeplasma hippikon</name>
    <dbReference type="NCBI Taxonomy" id="264636"/>
    <lineage>
        <taxon>Bacteria</taxon>
        <taxon>Bacillati</taxon>
        <taxon>Mycoplasmatota</taxon>
        <taxon>Mollicutes</taxon>
        <taxon>Acholeplasmatales</taxon>
        <taxon>Acholeplasmataceae</taxon>
        <taxon>Acholeplasma</taxon>
    </lineage>
</organism>
<dbReference type="NCBIfam" id="TIGR00613">
    <property type="entry name" value="reco"/>
    <property type="match status" value="1"/>
</dbReference>
<evidence type="ECO:0000256" key="2">
    <source>
        <dbReference type="ARBA" id="ARBA00023172"/>
    </source>
</evidence>
<evidence type="ECO:0000259" key="4">
    <source>
        <dbReference type="Pfam" id="PF11967"/>
    </source>
</evidence>
<accession>A0A449BHW5</accession>
<dbReference type="EMBL" id="LR215050">
    <property type="protein sequence ID" value="VEU82051.1"/>
    <property type="molecule type" value="Genomic_DNA"/>
</dbReference>
<dbReference type="Pfam" id="PF02565">
    <property type="entry name" value="RecO_C"/>
    <property type="match status" value="1"/>
</dbReference>
<evidence type="ECO:0000313" key="6">
    <source>
        <dbReference type="Proteomes" id="UP000290909"/>
    </source>
</evidence>
<dbReference type="PANTHER" id="PTHR33991">
    <property type="entry name" value="DNA REPAIR PROTEIN RECO"/>
    <property type="match status" value="1"/>
</dbReference>
<feature type="domain" description="DNA replication/recombination mediator RecO N-terminal" evidence="4">
    <location>
        <begin position="1"/>
        <end position="73"/>
    </location>
</feature>
<evidence type="ECO:0000256" key="3">
    <source>
        <dbReference type="ARBA" id="ARBA00023204"/>
    </source>
</evidence>
<dbReference type="InterPro" id="IPR012340">
    <property type="entry name" value="NA-bd_OB-fold"/>
</dbReference>
<dbReference type="Pfam" id="PF11967">
    <property type="entry name" value="RecO_N"/>
    <property type="match status" value="1"/>
</dbReference>
<dbReference type="AlphaFoldDB" id="A0A449BHW5"/>
<dbReference type="InterPro" id="IPR037278">
    <property type="entry name" value="ARFGAP/RecO"/>
</dbReference>
<dbReference type="GO" id="GO:0006310">
    <property type="term" value="P:DNA recombination"/>
    <property type="evidence" value="ECO:0007669"/>
    <property type="project" value="UniProtKB-KW"/>
</dbReference>
<dbReference type="Proteomes" id="UP000290909">
    <property type="component" value="Chromosome"/>
</dbReference>
<sequence length="220" mass="25837">MVTNLEGIVTSVQSYLENDRLVFVYTPIGNLTLIAKGSQKLTSSSRILAQYLNLIEFKETPNKSMFTLKEGVIKNDFLEIKKSYEVTELASIMTMLIKKYVTPEDDHASIFELLKNAMINFKREAVLSFGFKLLRRLGYHLNLKPDGRNIKGFNLRESRLVYVGENTTIDLNLEESLILLKLSYMTYDKIDRIEDVNFFKLKSFMYDYYEYHMDERMNRR</sequence>
<protein>
    <submittedName>
        <fullName evidence="5">DNA repair protein RecO</fullName>
    </submittedName>
</protein>
<gene>
    <name evidence="5" type="primary">recO</name>
    <name evidence="5" type="ORF">NCTC10172_00056</name>
</gene>
<dbReference type="SUPFAM" id="SSF50249">
    <property type="entry name" value="Nucleic acid-binding proteins"/>
    <property type="match status" value="1"/>
</dbReference>
<proteinExistence type="predicted"/>
<dbReference type="PANTHER" id="PTHR33991:SF1">
    <property type="entry name" value="DNA REPAIR PROTEIN RECO"/>
    <property type="match status" value="1"/>
</dbReference>
<keyword evidence="3" id="KW-0234">DNA repair</keyword>
<dbReference type="KEGG" id="ahk:NCTC10172_00056"/>
<reference evidence="5 6" key="1">
    <citation type="submission" date="2019-01" db="EMBL/GenBank/DDBJ databases">
        <authorList>
            <consortium name="Pathogen Informatics"/>
        </authorList>
    </citation>
    <scope>NUCLEOTIDE SEQUENCE [LARGE SCALE GENOMIC DNA]</scope>
    <source>
        <strain evidence="5 6">NCTC10172</strain>
    </source>
</reference>
<dbReference type="InterPro" id="IPR022572">
    <property type="entry name" value="DNA_rep/recomb_RecO_N"/>
</dbReference>